<dbReference type="EC" id="1.6.5.3" evidence="7"/>
<evidence type="ECO:0000259" key="6">
    <source>
        <dbReference type="Pfam" id="PF00361"/>
    </source>
</evidence>
<proteinExistence type="inferred from homology"/>
<dbReference type="Pfam" id="PF00361">
    <property type="entry name" value="Proton_antipo_M"/>
    <property type="match status" value="1"/>
</dbReference>
<organism evidence="7">
    <name type="scientific">hydrothermal vent metagenome</name>
    <dbReference type="NCBI Taxonomy" id="652676"/>
    <lineage>
        <taxon>unclassified sequences</taxon>
        <taxon>metagenomes</taxon>
        <taxon>ecological metagenomes</taxon>
    </lineage>
</organism>
<dbReference type="AlphaFoldDB" id="A0A3B1CK99"/>
<feature type="transmembrane region" description="Helical" evidence="5">
    <location>
        <begin position="206"/>
        <end position="231"/>
    </location>
</feature>
<feature type="transmembrane region" description="Helical" evidence="5">
    <location>
        <begin position="407"/>
        <end position="427"/>
    </location>
</feature>
<dbReference type="InterPro" id="IPR001750">
    <property type="entry name" value="ND/Mrp_TM"/>
</dbReference>
<dbReference type="GO" id="GO:0042773">
    <property type="term" value="P:ATP synthesis coupled electron transport"/>
    <property type="evidence" value="ECO:0007669"/>
    <property type="project" value="InterPro"/>
</dbReference>
<accession>A0A3B1CK99</accession>
<evidence type="ECO:0000256" key="1">
    <source>
        <dbReference type="ARBA" id="ARBA00004141"/>
    </source>
</evidence>
<comment type="subcellular location">
    <subcellularLocation>
        <location evidence="1">Membrane</location>
        <topology evidence="1">Multi-pass membrane protein</topology>
    </subcellularLocation>
</comment>
<evidence type="ECO:0000256" key="3">
    <source>
        <dbReference type="ARBA" id="ARBA00022989"/>
    </source>
</evidence>
<keyword evidence="4 5" id="KW-0472">Membrane</keyword>
<feature type="transmembrane region" description="Helical" evidence="5">
    <location>
        <begin position="243"/>
        <end position="262"/>
    </location>
</feature>
<dbReference type="PANTHER" id="PTHR22773">
    <property type="entry name" value="NADH DEHYDROGENASE"/>
    <property type="match status" value="1"/>
</dbReference>
<keyword evidence="7" id="KW-0560">Oxidoreductase</keyword>
<name>A0A3B1CK99_9ZZZZ</name>
<feature type="transmembrane region" description="Helical" evidence="5">
    <location>
        <begin position="328"/>
        <end position="351"/>
    </location>
</feature>
<feature type="transmembrane region" description="Helical" evidence="5">
    <location>
        <begin position="274"/>
        <end position="295"/>
    </location>
</feature>
<gene>
    <name evidence="7" type="ORF">MNBD_NITROSPINAE01-220</name>
</gene>
<feature type="transmembrane region" description="Helical" evidence="5">
    <location>
        <begin position="372"/>
        <end position="395"/>
    </location>
</feature>
<dbReference type="InterPro" id="IPR010096">
    <property type="entry name" value="NADH-Q_OxRdtase_suN/2"/>
</dbReference>
<keyword evidence="2 5" id="KW-0812">Transmembrane</keyword>
<dbReference type="NCBIfam" id="TIGR01770">
    <property type="entry name" value="NDH_I_N"/>
    <property type="match status" value="1"/>
</dbReference>
<dbReference type="HAMAP" id="MF_00445">
    <property type="entry name" value="NDH1_NuoN_1"/>
    <property type="match status" value="1"/>
</dbReference>
<dbReference type="GO" id="GO:0016491">
    <property type="term" value="F:oxidoreductase activity"/>
    <property type="evidence" value="ECO:0007669"/>
    <property type="project" value="UniProtKB-KW"/>
</dbReference>
<feature type="transmembrane region" description="Helical" evidence="5">
    <location>
        <begin position="448"/>
        <end position="470"/>
    </location>
</feature>
<reference evidence="7" key="1">
    <citation type="submission" date="2018-06" db="EMBL/GenBank/DDBJ databases">
        <authorList>
            <person name="Zhirakovskaya E."/>
        </authorList>
    </citation>
    <scope>NUCLEOTIDE SEQUENCE</scope>
</reference>
<feature type="transmembrane region" description="Helical" evidence="5">
    <location>
        <begin position="42"/>
        <end position="60"/>
    </location>
</feature>
<feature type="transmembrane region" description="Helical" evidence="5">
    <location>
        <begin position="131"/>
        <end position="152"/>
    </location>
</feature>
<feature type="domain" description="NADH:quinone oxidoreductase/Mrp antiporter transmembrane" evidence="6">
    <location>
        <begin position="129"/>
        <end position="421"/>
    </location>
</feature>
<feature type="transmembrane region" description="Helical" evidence="5">
    <location>
        <begin position="80"/>
        <end position="96"/>
    </location>
</feature>
<dbReference type="GO" id="GO:0008137">
    <property type="term" value="F:NADH dehydrogenase (ubiquinone) activity"/>
    <property type="evidence" value="ECO:0007669"/>
    <property type="project" value="InterPro"/>
</dbReference>
<evidence type="ECO:0000256" key="2">
    <source>
        <dbReference type="ARBA" id="ARBA00022692"/>
    </source>
</evidence>
<evidence type="ECO:0000256" key="4">
    <source>
        <dbReference type="ARBA" id="ARBA00023136"/>
    </source>
</evidence>
<evidence type="ECO:0000256" key="5">
    <source>
        <dbReference type="SAM" id="Phobius"/>
    </source>
</evidence>
<feature type="transmembrane region" description="Helical" evidence="5">
    <location>
        <begin position="164"/>
        <end position="186"/>
    </location>
</feature>
<dbReference type="EMBL" id="UOGC01000086">
    <property type="protein sequence ID" value="VAX19295.1"/>
    <property type="molecule type" value="Genomic_DNA"/>
</dbReference>
<keyword evidence="7" id="KW-0830">Ubiquinone</keyword>
<feature type="transmembrane region" description="Helical" evidence="5">
    <location>
        <begin position="108"/>
        <end position="125"/>
    </location>
</feature>
<feature type="transmembrane region" description="Helical" evidence="5">
    <location>
        <begin position="302"/>
        <end position="322"/>
    </location>
</feature>
<sequence>MEMIQIPEVSFGAIGPEITLVVTASLLLLLEVFGNDKSRDSLGYIALGGVIAAFGFAFNMTGEPWIAFSGLYSVDNFSTFFKLIFLLATGLTILISKKYSDSDKIDNGEYYALLLFATCGMLVMASGADLITIFMGLELMSISLYVLAGFTRDRLVSNEASMKYFILGSLSTGLMLYGMALVYGVTGSTTLYDIGLAVSAGGPNGSLLTVGVVLLLVGFAFKISAVPFHMWTPDVYQGAPAPVTAFMSVGPKAAGFAALLRVMAEGFPAMKDDWWALIWILAVATMTMGNVMALVQDNVKRMLAYSSIAHAGYLLVGLVAASEMGVSAILFYMLAYTFMNIGAFAIVAIVAKKDERRLGFADYTGMGYTHPLLAVSLAIFLFSLAGLPPTAGFVGKFYIFMSALDGGYVWLAVIGVVNSVVSVFYYLRLTVVMYMKEPEPTAVPSAPLTFATPVIVALVVSVIGTLWLGLLPGDYIAFARSAFLVF</sequence>
<protein>
    <submittedName>
        <fullName evidence="7">NADH-ubiquinone oxidoreductase chain N</fullName>
        <ecNumber evidence="7">1.6.5.3</ecNumber>
    </submittedName>
</protein>
<keyword evidence="3 5" id="KW-1133">Transmembrane helix</keyword>
<dbReference type="GO" id="GO:0016020">
    <property type="term" value="C:membrane"/>
    <property type="evidence" value="ECO:0007669"/>
    <property type="project" value="UniProtKB-SubCell"/>
</dbReference>
<feature type="transmembrane region" description="Helical" evidence="5">
    <location>
        <begin position="12"/>
        <end position="30"/>
    </location>
</feature>
<evidence type="ECO:0000313" key="7">
    <source>
        <dbReference type="EMBL" id="VAX19295.1"/>
    </source>
</evidence>